<dbReference type="Pfam" id="PF00106">
    <property type="entry name" value="adh_short"/>
    <property type="match status" value="1"/>
</dbReference>
<organism evidence="4 5">
    <name type="scientific">Corynespora cassiicola Philippines</name>
    <dbReference type="NCBI Taxonomy" id="1448308"/>
    <lineage>
        <taxon>Eukaryota</taxon>
        <taxon>Fungi</taxon>
        <taxon>Dikarya</taxon>
        <taxon>Ascomycota</taxon>
        <taxon>Pezizomycotina</taxon>
        <taxon>Dothideomycetes</taxon>
        <taxon>Pleosporomycetidae</taxon>
        <taxon>Pleosporales</taxon>
        <taxon>Corynesporascaceae</taxon>
        <taxon>Corynespora</taxon>
    </lineage>
</organism>
<dbReference type="PRINTS" id="PR00081">
    <property type="entry name" value="GDHRDH"/>
</dbReference>
<name>A0A2T2NX73_CORCC</name>
<dbReference type="AlphaFoldDB" id="A0A2T2NX73"/>
<dbReference type="InterPro" id="IPR051911">
    <property type="entry name" value="SDR_oxidoreductase"/>
</dbReference>
<dbReference type="InterPro" id="IPR002347">
    <property type="entry name" value="SDR_fam"/>
</dbReference>
<dbReference type="SUPFAM" id="SSF51735">
    <property type="entry name" value="NAD(P)-binding Rossmann-fold domains"/>
    <property type="match status" value="1"/>
</dbReference>
<dbReference type="STRING" id="1448308.A0A2T2NX73"/>
<proteinExistence type="inferred from homology"/>
<comment type="similarity">
    <text evidence="1 3">Belongs to the short-chain dehydrogenases/reductases (SDR) family.</text>
</comment>
<evidence type="ECO:0000256" key="1">
    <source>
        <dbReference type="ARBA" id="ARBA00006484"/>
    </source>
</evidence>
<dbReference type="Gene3D" id="3.40.50.720">
    <property type="entry name" value="NAD(P)-binding Rossmann-like Domain"/>
    <property type="match status" value="1"/>
</dbReference>
<reference evidence="4 5" key="1">
    <citation type="journal article" date="2018" name="Front. Microbiol.">
        <title>Genome-Wide Analysis of Corynespora cassiicola Leaf Fall Disease Putative Effectors.</title>
        <authorList>
            <person name="Lopez D."/>
            <person name="Ribeiro S."/>
            <person name="Label P."/>
            <person name="Fumanal B."/>
            <person name="Venisse J.S."/>
            <person name="Kohler A."/>
            <person name="de Oliveira R.R."/>
            <person name="Labutti K."/>
            <person name="Lipzen A."/>
            <person name="Lail K."/>
            <person name="Bauer D."/>
            <person name="Ohm R.A."/>
            <person name="Barry K.W."/>
            <person name="Spatafora J."/>
            <person name="Grigoriev I.V."/>
            <person name="Martin F.M."/>
            <person name="Pujade-Renaud V."/>
        </authorList>
    </citation>
    <scope>NUCLEOTIDE SEQUENCE [LARGE SCALE GENOMIC DNA]</scope>
    <source>
        <strain evidence="4 5">Philippines</strain>
    </source>
</reference>
<evidence type="ECO:0000256" key="3">
    <source>
        <dbReference type="RuleBase" id="RU000363"/>
    </source>
</evidence>
<dbReference type="EMBL" id="KZ678132">
    <property type="protein sequence ID" value="PSN69959.1"/>
    <property type="molecule type" value="Genomic_DNA"/>
</dbReference>
<dbReference type="GO" id="GO:0016491">
    <property type="term" value="F:oxidoreductase activity"/>
    <property type="evidence" value="ECO:0007669"/>
    <property type="project" value="UniProtKB-KW"/>
</dbReference>
<keyword evidence="2" id="KW-0560">Oxidoreductase</keyword>
<evidence type="ECO:0000313" key="4">
    <source>
        <dbReference type="EMBL" id="PSN69959.1"/>
    </source>
</evidence>
<evidence type="ECO:0000313" key="5">
    <source>
        <dbReference type="Proteomes" id="UP000240883"/>
    </source>
</evidence>
<protein>
    <submittedName>
        <fullName evidence="4">Retinol dehydrogenase 8</fullName>
    </submittedName>
</protein>
<dbReference type="Proteomes" id="UP000240883">
    <property type="component" value="Unassembled WGS sequence"/>
</dbReference>
<dbReference type="OrthoDB" id="1274115at2759"/>
<dbReference type="CDD" id="cd05374">
    <property type="entry name" value="17beta-HSD-like_SDR_c"/>
    <property type="match status" value="1"/>
</dbReference>
<accession>A0A2T2NX73</accession>
<dbReference type="PRINTS" id="PR00080">
    <property type="entry name" value="SDRFAMILY"/>
</dbReference>
<dbReference type="PANTHER" id="PTHR43976">
    <property type="entry name" value="SHORT CHAIN DEHYDROGENASE"/>
    <property type="match status" value="1"/>
</dbReference>
<keyword evidence="5" id="KW-1185">Reference proteome</keyword>
<sequence>MPAYSLPENAVWFITGCSSGIGLALATHLLTKPSIRVVATARDPSTLSALPPSPRLLTIPLDVTSPASIESALSSAIEAFSRIDVLVNNAGYAITADTETAPPPAARGILETNFWGAAHLSQRILPIFRDQNPESGQRGGLVLQITSLGGRHGFPGNAFYHASKFALEGFSESVAKEMHPEWNVHFCCVEPGGVKTRWAETALGGGVGLESGDRHPAYRDPDMPINQMLRYKKNPEAMKHWADTGLVVRGLWEVVSGGHVPFRLPLGADSWGMQKRGHELELERLDRVKGVAVGVSGDGAEEQLKSIEFLEL</sequence>
<dbReference type="PANTHER" id="PTHR43976:SF16">
    <property type="entry name" value="SHORT-CHAIN DEHYDROGENASE_REDUCTASE FAMILY PROTEIN"/>
    <property type="match status" value="1"/>
</dbReference>
<dbReference type="InterPro" id="IPR036291">
    <property type="entry name" value="NAD(P)-bd_dom_sf"/>
</dbReference>
<evidence type="ECO:0000256" key="2">
    <source>
        <dbReference type="ARBA" id="ARBA00023002"/>
    </source>
</evidence>
<gene>
    <name evidence="4" type="ORF">BS50DRAFT_571280</name>
</gene>